<keyword evidence="1" id="KW-0805">Transcription regulation</keyword>
<evidence type="ECO:0000256" key="4">
    <source>
        <dbReference type="PROSITE-ProRule" id="PRU00335"/>
    </source>
</evidence>
<protein>
    <recommendedName>
        <fullName evidence="5">HTH tetR-type domain-containing protein</fullName>
    </recommendedName>
</protein>
<sequence>MPDKEEGAMQRREQILQAAFKVALRERLARLTMRQVAGEADLSISQVSRYFHSRDTLLVALLDWLLDDLFATWQVSAALPPHERLLELVEQEMRDATITQNQKSLARLELLYDYWTLGSRVPAIRQRMLTGLERWRQMFLPIACDLIEAEPTRFPGVTPQTLVTLILSLSHGYTLQTLLGHPPTTLDQFLTAVRALLSPSSSSQ</sequence>
<dbReference type="RefSeq" id="WP_126598999.1">
    <property type="nucleotide sequence ID" value="NZ_BIFQ01000001.1"/>
</dbReference>
<evidence type="ECO:0000313" key="6">
    <source>
        <dbReference type="EMBL" id="GCE07606.1"/>
    </source>
</evidence>
<accession>A0A401ZL85</accession>
<dbReference type="Proteomes" id="UP000287224">
    <property type="component" value="Unassembled WGS sequence"/>
</dbReference>
<dbReference type="PANTHER" id="PTHR30055">
    <property type="entry name" value="HTH-TYPE TRANSCRIPTIONAL REGULATOR RUTR"/>
    <property type="match status" value="1"/>
</dbReference>
<dbReference type="PANTHER" id="PTHR30055:SF234">
    <property type="entry name" value="HTH-TYPE TRANSCRIPTIONAL REGULATOR BETI"/>
    <property type="match status" value="1"/>
</dbReference>
<comment type="caution">
    <text evidence="6">The sequence shown here is derived from an EMBL/GenBank/DDBJ whole genome shotgun (WGS) entry which is preliminary data.</text>
</comment>
<dbReference type="InterPro" id="IPR050109">
    <property type="entry name" value="HTH-type_TetR-like_transc_reg"/>
</dbReference>
<keyword evidence="7" id="KW-1185">Reference proteome</keyword>
<dbReference type="InterPro" id="IPR009057">
    <property type="entry name" value="Homeodomain-like_sf"/>
</dbReference>
<evidence type="ECO:0000313" key="7">
    <source>
        <dbReference type="Proteomes" id="UP000287224"/>
    </source>
</evidence>
<dbReference type="Gene3D" id="1.10.357.10">
    <property type="entry name" value="Tetracycline Repressor, domain 2"/>
    <property type="match status" value="1"/>
</dbReference>
<dbReference type="PROSITE" id="PS50977">
    <property type="entry name" value="HTH_TETR_2"/>
    <property type="match status" value="1"/>
</dbReference>
<name>A0A401ZL85_9CHLR</name>
<dbReference type="SUPFAM" id="SSF48498">
    <property type="entry name" value="Tetracyclin repressor-like, C-terminal domain"/>
    <property type="match status" value="1"/>
</dbReference>
<gene>
    <name evidence="6" type="ORF">KDAU_49350</name>
</gene>
<dbReference type="OrthoDB" id="9816296at2"/>
<dbReference type="GO" id="GO:0003700">
    <property type="term" value="F:DNA-binding transcription factor activity"/>
    <property type="evidence" value="ECO:0007669"/>
    <property type="project" value="TreeGrafter"/>
</dbReference>
<organism evidence="6 7">
    <name type="scientific">Dictyobacter aurantiacus</name>
    <dbReference type="NCBI Taxonomy" id="1936993"/>
    <lineage>
        <taxon>Bacteria</taxon>
        <taxon>Bacillati</taxon>
        <taxon>Chloroflexota</taxon>
        <taxon>Ktedonobacteria</taxon>
        <taxon>Ktedonobacterales</taxon>
        <taxon>Dictyobacteraceae</taxon>
        <taxon>Dictyobacter</taxon>
    </lineage>
</organism>
<keyword evidence="3" id="KW-0804">Transcription</keyword>
<evidence type="ECO:0000256" key="2">
    <source>
        <dbReference type="ARBA" id="ARBA00023125"/>
    </source>
</evidence>
<dbReference type="SUPFAM" id="SSF46689">
    <property type="entry name" value="Homeodomain-like"/>
    <property type="match status" value="1"/>
</dbReference>
<dbReference type="AlphaFoldDB" id="A0A401ZL85"/>
<evidence type="ECO:0000256" key="1">
    <source>
        <dbReference type="ARBA" id="ARBA00023015"/>
    </source>
</evidence>
<feature type="domain" description="HTH tetR-type" evidence="5">
    <location>
        <begin position="9"/>
        <end position="69"/>
    </location>
</feature>
<dbReference type="EMBL" id="BIFQ01000001">
    <property type="protein sequence ID" value="GCE07606.1"/>
    <property type="molecule type" value="Genomic_DNA"/>
</dbReference>
<dbReference type="InterPro" id="IPR036271">
    <property type="entry name" value="Tet_transcr_reg_TetR-rel_C_sf"/>
</dbReference>
<evidence type="ECO:0000256" key="3">
    <source>
        <dbReference type="ARBA" id="ARBA00023163"/>
    </source>
</evidence>
<feature type="DNA-binding region" description="H-T-H motif" evidence="4">
    <location>
        <begin position="32"/>
        <end position="51"/>
    </location>
</feature>
<keyword evidence="2 4" id="KW-0238">DNA-binding</keyword>
<dbReference type="InterPro" id="IPR001647">
    <property type="entry name" value="HTH_TetR"/>
</dbReference>
<reference evidence="7" key="1">
    <citation type="submission" date="2018-12" db="EMBL/GenBank/DDBJ databases">
        <title>Tengunoibacter tsumagoiensis gen. nov., sp. nov., Dictyobacter kobayashii sp. nov., D. alpinus sp. nov., and D. joshuensis sp. nov. and description of Dictyobacteraceae fam. nov. within the order Ktedonobacterales isolated from Tengu-no-mugimeshi.</title>
        <authorList>
            <person name="Wang C.M."/>
            <person name="Zheng Y."/>
            <person name="Sakai Y."/>
            <person name="Toyoda A."/>
            <person name="Minakuchi Y."/>
            <person name="Abe K."/>
            <person name="Yokota A."/>
            <person name="Yabe S."/>
        </authorList>
    </citation>
    <scope>NUCLEOTIDE SEQUENCE [LARGE SCALE GENOMIC DNA]</scope>
    <source>
        <strain evidence="7">S-27</strain>
    </source>
</reference>
<dbReference type="GO" id="GO:0000976">
    <property type="term" value="F:transcription cis-regulatory region binding"/>
    <property type="evidence" value="ECO:0007669"/>
    <property type="project" value="TreeGrafter"/>
</dbReference>
<proteinExistence type="predicted"/>
<evidence type="ECO:0000259" key="5">
    <source>
        <dbReference type="PROSITE" id="PS50977"/>
    </source>
</evidence>